<comment type="caution">
    <text evidence="1">The sequence shown here is derived from an EMBL/GenBank/DDBJ whole genome shotgun (WGS) entry which is preliminary data.</text>
</comment>
<dbReference type="AlphaFoldDB" id="A0A133KC94"/>
<evidence type="ECO:0000313" key="1">
    <source>
        <dbReference type="EMBL" id="KWZ77149.1"/>
    </source>
</evidence>
<accession>A0A133KC94</accession>
<organism evidence="1 2">
    <name type="scientific">Heyndrickxia coagulans</name>
    <name type="common">Weizmannia coagulans</name>
    <dbReference type="NCBI Taxonomy" id="1398"/>
    <lineage>
        <taxon>Bacteria</taxon>
        <taxon>Bacillati</taxon>
        <taxon>Bacillota</taxon>
        <taxon>Bacilli</taxon>
        <taxon>Bacillales</taxon>
        <taxon>Bacillaceae</taxon>
        <taxon>Heyndrickxia</taxon>
    </lineage>
</organism>
<sequence>MINKKSGFVFFDGIRAHPRKDLELPAKTGNPHRLKAGQALILTYARRR</sequence>
<dbReference type="EMBL" id="LRPN01000177">
    <property type="protein sequence ID" value="KWZ77149.1"/>
    <property type="molecule type" value="Genomic_DNA"/>
</dbReference>
<evidence type="ECO:0000313" key="2">
    <source>
        <dbReference type="Proteomes" id="UP000070376"/>
    </source>
</evidence>
<reference evidence="2" key="1">
    <citation type="submission" date="2016-01" db="EMBL/GenBank/DDBJ databases">
        <authorList>
            <person name="Mitreva M."/>
            <person name="Pepin K.H."/>
            <person name="Mihindukulasuriya K.A."/>
            <person name="Fulton R."/>
            <person name="Fronick C."/>
            <person name="O'Laughlin M."/>
            <person name="Miner T."/>
            <person name="Herter B."/>
            <person name="Rosa B.A."/>
            <person name="Cordes M."/>
            <person name="Tomlinson C."/>
            <person name="Wollam A."/>
            <person name="Palsikar V.B."/>
            <person name="Mardis E.R."/>
            <person name="Wilson R.K."/>
        </authorList>
    </citation>
    <scope>NUCLEOTIDE SEQUENCE [LARGE SCALE GENOMIC DNA]</scope>
    <source>
        <strain evidence="2">GED7749B</strain>
    </source>
</reference>
<name>A0A133KC94_HEYCO</name>
<gene>
    <name evidence="1" type="ORF">HMPREF3213_03338</name>
</gene>
<protein>
    <submittedName>
        <fullName evidence="1">Uncharacterized protein</fullName>
    </submittedName>
</protein>
<proteinExistence type="predicted"/>
<dbReference type="Proteomes" id="UP000070376">
    <property type="component" value="Unassembled WGS sequence"/>
</dbReference>